<dbReference type="AlphaFoldDB" id="A0A4V6A4S0"/>
<dbReference type="PROSITE" id="PS50850">
    <property type="entry name" value="MFS"/>
    <property type="match status" value="1"/>
</dbReference>
<evidence type="ECO:0000313" key="7">
    <source>
        <dbReference type="EMBL" id="TKR87875.1"/>
    </source>
</evidence>
<evidence type="ECO:0000256" key="2">
    <source>
        <dbReference type="ARBA" id="ARBA00022692"/>
    </source>
</evidence>
<evidence type="ECO:0000256" key="1">
    <source>
        <dbReference type="ARBA" id="ARBA00004141"/>
    </source>
</evidence>
<dbReference type="Pfam" id="PF07690">
    <property type="entry name" value="MFS_1"/>
    <property type="match status" value="1"/>
</dbReference>
<dbReference type="InterPro" id="IPR020846">
    <property type="entry name" value="MFS_dom"/>
</dbReference>
<protein>
    <recommendedName>
        <fullName evidence="6">Major facilitator superfamily (MFS) profile domain-containing protein</fullName>
    </recommendedName>
</protein>
<name>A0A4V6A4S0_STECR</name>
<evidence type="ECO:0000256" key="3">
    <source>
        <dbReference type="ARBA" id="ARBA00022989"/>
    </source>
</evidence>
<comment type="caution">
    <text evidence="7">The sequence shown here is derived from an EMBL/GenBank/DDBJ whole genome shotgun (WGS) entry which is preliminary data.</text>
</comment>
<evidence type="ECO:0000256" key="4">
    <source>
        <dbReference type="ARBA" id="ARBA00023136"/>
    </source>
</evidence>
<feature type="transmembrane region" description="Helical" evidence="5">
    <location>
        <begin position="410"/>
        <end position="432"/>
    </location>
</feature>
<dbReference type="InterPro" id="IPR011701">
    <property type="entry name" value="MFS"/>
</dbReference>
<dbReference type="Proteomes" id="UP000298663">
    <property type="component" value="Unassembled WGS sequence"/>
</dbReference>
<dbReference type="PANTHER" id="PTHR23507:SF27">
    <property type="entry name" value="SOLUTE CARRIER FAMILY RELATED"/>
    <property type="match status" value="1"/>
</dbReference>
<feature type="transmembrane region" description="Helical" evidence="5">
    <location>
        <begin position="293"/>
        <end position="311"/>
    </location>
</feature>
<keyword evidence="8" id="KW-1185">Reference proteome</keyword>
<feature type="transmembrane region" description="Helical" evidence="5">
    <location>
        <begin position="99"/>
        <end position="120"/>
    </location>
</feature>
<feature type="transmembrane region" description="Helical" evidence="5">
    <location>
        <begin position="168"/>
        <end position="188"/>
    </location>
</feature>
<feature type="transmembrane region" description="Helical" evidence="5">
    <location>
        <begin position="126"/>
        <end position="147"/>
    </location>
</feature>
<dbReference type="EMBL" id="AZBU02000003">
    <property type="protein sequence ID" value="TKR87875.1"/>
    <property type="molecule type" value="Genomic_DNA"/>
</dbReference>
<organism evidence="7 8">
    <name type="scientific">Steinernema carpocapsae</name>
    <name type="common">Entomopathogenic nematode</name>
    <dbReference type="NCBI Taxonomy" id="34508"/>
    <lineage>
        <taxon>Eukaryota</taxon>
        <taxon>Metazoa</taxon>
        <taxon>Ecdysozoa</taxon>
        <taxon>Nematoda</taxon>
        <taxon>Chromadorea</taxon>
        <taxon>Rhabditida</taxon>
        <taxon>Tylenchina</taxon>
        <taxon>Panagrolaimomorpha</taxon>
        <taxon>Strongyloidoidea</taxon>
        <taxon>Steinernematidae</taxon>
        <taxon>Steinernema</taxon>
    </lineage>
</organism>
<dbReference type="SUPFAM" id="SSF103473">
    <property type="entry name" value="MFS general substrate transporter"/>
    <property type="match status" value="1"/>
</dbReference>
<reference evidence="7 8" key="2">
    <citation type="journal article" date="2019" name="G3 (Bethesda)">
        <title>Hybrid Assembly of the Genome of the Entomopathogenic Nematode Steinernema carpocapsae Identifies the X-Chromosome.</title>
        <authorList>
            <person name="Serra L."/>
            <person name="Macchietto M."/>
            <person name="Macias-Munoz A."/>
            <person name="McGill C.J."/>
            <person name="Rodriguez I.M."/>
            <person name="Rodriguez B."/>
            <person name="Murad R."/>
            <person name="Mortazavi A."/>
        </authorList>
    </citation>
    <scope>NUCLEOTIDE SEQUENCE [LARGE SCALE GENOMIC DNA]</scope>
    <source>
        <strain evidence="7 8">ALL</strain>
    </source>
</reference>
<dbReference type="GO" id="GO:0016020">
    <property type="term" value="C:membrane"/>
    <property type="evidence" value="ECO:0007669"/>
    <property type="project" value="UniProtKB-SubCell"/>
</dbReference>
<feature type="transmembrane region" description="Helical" evidence="5">
    <location>
        <begin position="12"/>
        <end position="32"/>
    </location>
</feature>
<keyword evidence="3 5" id="KW-1133">Transmembrane helix</keyword>
<comment type="subcellular location">
    <subcellularLocation>
        <location evidence="1">Membrane</location>
        <topology evidence="1">Multi-pass membrane protein</topology>
    </subcellularLocation>
</comment>
<reference evidence="7 8" key="1">
    <citation type="journal article" date="2015" name="Genome Biol.">
        <title>Comparative genomics of Steinernema reveals deeply conserved gene regulatory networks.</title>
        <authorList>
            <person name="Dillman A.R."/>
            <person name="Macchietto M."/>
            <person name="Porter C.F."/>
            <person name="Rogers A."/>
            <person name="Williams B."/>
            <person name="Antoshechkin I."/>
            <person name="Lee M.M."/>
            <person name="Goodwin Z."/>
            <person name="Lu X."/>
            <person name="Lewis E.E."/>
            <person name="Goodrich-Blair H."/>
            <person name="Stock S.P."/>
            <person name="Adams B.J."/>
            <person name="Sternberg P.W."/>
            <person name="Mortazavi A."/>
        </authorList>
    </citation>
    <scope>NUCLEOTIDE SEQUENCE [LARGE SCALE GENOMIC DNA]</scope>
    <source>
        <strain evidence="7 8">ALL</strain>
    </source>
</reference>
<gene>
    <name evidence="7" type="ORF">L596_012208</name>
</gene>
<dbReference type="PANTHER" id="PTHR23507">
    <property type="entry name" value="ZGC:174356"/>
    <property type="match status" value="1"/>
</dbReference>
<feature type="domain" description="Major facilitator superfamily (MFS) profile" evidence="6">
    <location>
        <begin position="13"/>
        <end position="438"/>
    </location>
</feature>
<keyword evidence="2 5" id="KW-0812">Transmembrane</keyword>
<feature type="transmembrane region" description="Helical" evidence="5">
    <location>
        <begin position="381"/>
        <end position="404"/>
    </location>
</feature>
<feature type="transmembrane region" description="Helical" evidence="5">
    <location>
        <begin position="68"/>
        <end position="87"/>
    </location>
</feature>
<dbReference type="InterPro" id="IPR036259">
    <property type="entry name" value="MFS_trans_sf"/>
</dbReference>
<accession>A0A4V6A4S0</accession>
<evidence type="ECO:0000256" key="5">
    <source>
        <dbReference type="SAM" id="Phobius"/>
    </source>
</evidence>
<evidence type="ECO:0000259" key="6">
    <source>
        <dbReference type="PROSITE" id="PS50850"/>
    </source>
</evidence>
<feature type="transmembrane region" description="Helical" evidence="5">
    <location>
        <begin position="256"/>
        <end position="281"/>
    </location>
</feature>
<evidence type="ECO:0000313" key="8">
    <source>
        <dbReference type="Proteomes" id="UP000298663"/>
    </source>
</evidence>
<dbReference type="OrthoDB" id="419734at2759"/>
<keyword evidence="4 5" id="KW-0472">Membrane</keyword>
<sequence>MARIRTNVYVPICLYSVTSAMFMPVFQSLVYLKVCQQNEQFSGIKAEDCTNRTLSSSNQFLQTEANKIILISSVAMSICGVVSSVMIGKLGDQKSRKVALLIPFFGLIMADLTLILQSYFEYLSPYWFILSELMFGLFGGYMTIFSSSFAYTSELKSRSGEERSNSMAYLEGAIGFGCTIGLLLTSFLKTVGYFNVYLFFTVCHVLCVIYLFLLSDLKPVKRQGKEPEALTNRAAFAKKFLGWTVFLDKRNRTKRIVVLLLSFGLSFFAYIGTMHIIFFYLKHRFHWDARLYGFLKAPLQASTTLAALFLYPFLKAKKVTDTSLAIIGLISRGLGRLWLCIVWDTHSVYFLILFDMLSRFSPAALRSLLSKSVNTNEQGQMFALVGVIEAAGNLLSAAIFHTLFPFSISFFPQLSFVLMTACIIIPIALIWFNRVDIEKGPQMRLQAEEDAERNMKIIQQKPILIQDIEEQNEK</sequence>
<proteinExistence type="predicted"/>
<feature type="transmembrane region" description="Helical" evidence="5">
    <location>
        <begin position="194"/>
        <end position="213"/>
    </location>
</feature>
<dbReference type="GO" id="GO:0022857">
    <property type="term" value="F:transmembrane transporter activity"/>
    <property type="evidence" value="ECO:0007669"/>
    <property type="project" value="InterPro"/>
</dbReference>
<dbReference type="Gene3D" id="1.20.1250.20">
    <property type="entry name" value="MFS general substrate transporter like domains"/>
    <property type="match status" value="1"/>
</dbReference>